<evidence type="ECO:0000256" key="1">
    <source>
        <dbReference type="ARBA" id="ARBA00007378"/>
    </source>
</evidence>
<keyword evidence="4" id="KW-1185">Reference proteome</keyword>
<dbReference type="InterPro" id="IPR036102">
    <property type="entry name" value="OsmC/Ohrsf"/>
</dbReference>
<evidence type="ECO:0000313" key="4">
    <source>
        <dbReference type="Proteomes" id="UP000184758"/>
    </source>
</evidence>
<evidence type="ECO:0000313" key="3">
    <source>
        <dbReference type="EMBL" id="SIN95294.1"/>
    </source>
</evidence>
<dbReference type="PANTHER" id="PTHR33797">
    <property type="entry name" value="ORGANIC HYDROPEROXIDE RESISTANCE PROTEIN-LIKE"/>
    <property type="match status" value="1"/>
</dbReference>
<dbReference type="PANTHER" id="PTHR33797:SF2">
    <property type="entry name" value="ORGANIC HYDROPEROXIDE RESISTANCE PROTEIN-LIKE"/>
    <property type="match status" value="1"/>
</dbReference>
<sequence>MTNSKVLYQTTAINTGGRNGESHLPDKSFSVRVSTPKAMGGPGQGSNPEQLFALGYSACFNSAVEHMMKEDKISGKSQITATVALHSDPTDGGSKLAVKLDVGIEGQDTATTQELANRAHAYCPYSKATSGNIDVTVTAVAYEADK</sequence>
<comment type="similarity">
    <text evidence="1">Belongs to the OsmC/Ohr family.</text>
</comment>
<name>A0A1N6FJ77_9LACT</name>
<dbReference type="GO" id="GO:0006979">
    <property type="term" value="P:response to oxidative stress"/>
    <property type="evidence" value="ECO:0007669"/>
    <property type="project" value="InterPro"/>
</dbReference>
<dbReference type="Gene3D" id="2.20.25.10">
    <property type="match status" value="1"/>
</dbReference>
<evidence type="ECO:0000256" key="2">
    <source>
        <dbReference type="SAM" id="MobiDB-lite"/>
    </source>
</evidence>
<dbReference type="NCBIfam" id="TIGR03561">
    <property type="entry name" value="organ_hyd_perox"/>
    <property type="match status" value="1"/>
</dbReference>
<dbReference type="OrthoDB" id="9797508at2"/>
<reference evidence="4" key="1">
    <citation type="submission" date="2016-11" db="EMBL/GenBank/DDBJ databases">
        <authorList>
            <person name="Varghese N."/>
            <person name="Submissions S."/>
        </authorList>
    </citation>
    <scope>NUCLEOTIDE SEQUENCE [LARGE SCALE GENOMIC DNA]</scope>
    <source>
        <strain evidence="4">313</strain>
    </source>
</reference>
<dbReference type="STRING" id="28230.SAMN05878443_0646"/>
<protein>
    <submittedName>
        <fullName evidence="3">Peroxiredoxin, Ohr subfamily</fullName>
    </submittedName>
</protein>
<gene>
    <name evidence="3" type="ORF">SAMN05878443_0646</name>
</gene>
<dbReference type="InterPro" id="IPR015946">
    <property type="entry name" value="KH_dom-like_a/b"/>
</dbReference>
<dbReference type="Gene3D" id="3.30.300.20">
    <property type="match status" value="1"/>
</dbReference>
<organism evidence="3 4">
    <name type="scientific">Carnobacterium alterfunditum</name>
    <dbReference type="NCBI Taxonomy" id="28230"/>
    <lineage>
        <taxon>Bacteria</taxon>
        <taxon>Bacillati</taxon>
        <taxon>Bacillota</taxon>
        <taxon>Bacilli</taxon>
        <taxon>Lactobacillales</taxon>
        <taxon>Carnobacteriaceae</taxon>
        <taxon>Carnobacterium</taxon>
    </lineage>
</organism>
<feature type="compositionally biased region" description="Polar residues" evidence="2">
    <location>
        <begin position="1"/>
        <end position="16"/>
    </location>
</feature>
<dbReference type="AlphaFoldDB" id="A0A1N6FJ77"/>
<dbReference type="EMBL" id="FSRN01000001">
    <property type="protein sequence ID" value="SIN95294.1"/>
    <property type="molecule type" value="Genomic_DNA"/>
</dbReference>
<dbReference type="Proteomes" id="UP000184758">
    <property type="component" value="Unassembled WGS sequence"/>
</dbReference>
<dbReference type="eggNOG" id="COG1764">
    <property type="taxonomic scope" value="Bacteria"/>
</dbReference>
<dbReference type="Pfam" id="PF02566">
    <property type="entry name" value="OsmC"/>
    <property type="match status" value="1"/>
</dbReference>
<dbReference type="SUPFAM" id="SSF82784">
    <property type="entry name" value="OsmC-like"/>
    <property type="match status" value="1"/>
</dbReference>
<proteinExistence type="inferred from homology"/>
<feature type="region of interest" description="Disordered" evidence="2">
    <location>
        <begin position="1"/>
        <end position="28"/>
    </location>
</feature>
<accession>A0A1N6FJ77</accession>
<dbReference type="InterPro" id="IPR003718">
    <property type="entry name" value="OsmC/Ohr_fam"/>
</dbReference>
<dbReference type="RefSeq" id="WP_034547328.1">
    <property type="nucleotide sequence ID" value="NZ_FSRN01000001.1"/>
</dbReference>
<dbReference type="InterPro" id="IPR019953">
    <property type="entry name" value="OHR"/>
</dbReference>